<dbReference type="RefSeq" id="WP_207324162.1">
    <property type="nucleotide sequence ID" value="NZ_CP071504.1"/>
</dbReference>
<name>A0A974XI60_9GAMM</name>
<evidence type="ECO:0000313" key="5">
    <source>
        <dbReference type="Proteomes" id="UP000663281"/>
    </source>
</evidence>
<dbReference type="GO" id="GO:0030428">
    <property type="term" value="C:cell septum"/>
    <property type="evidence" value="ECO:0007669"/>
    <property type="project" value="TreeGrafter"/>
</dbReference>
<dbReference type="InterPro" id="IPR007730">
    <property type="entry name" value="SPOR-like_dom"/>
</dbReference>
<keyword evidence="5" id="KW-1185">Reference proteome</keyword>
<feature type="domain" description="SPOR" evidence="3">
    <location>
        <begin position="133"/>
        <end position="212"/>
    </location>
</feature>
<dbReference type="AlphaFoldDB" id="A0A974XI60"/>
<dbReference type="SUPFAM" id="SSF110997">
    <property type="entry name" value="Sporulation related repeat"/>
    <property type="match status" value="1"/>
</dbReference>
<dbReference type="PROSITE" id="PS51724">
    <property type="entry name" value="SPOR"/>
    <property type="match status" value="1"/>
</dbReference>
<feature type="transmembrane region" description="Helical" evidence="2">
    <location>
        <begin position="6"/>
        <end position="23"/>
    </location>
</feature>
<dbReference type="InterPro" id="IPR052521">
    <property type="entry name" value="Cell_div_SPOR-domain"/>
</dbReference>
<dbReference type="GO" id="GO:0032506">
    <property type="term" value="P:cytokinetic process"/>
    <property type="evidence" value="ECO:0007669"/>
    <property type="project" value="TreeGrafter"/>
</dbReference>
<keyword evidence="4" id="KW-0131">Cell cycle</keyword>
<feature type="compositionally biased region" description="Low complexity" evidence="1">
    <location>
        <begin position="69"/>
        <end position="85"/>
    </location>
</feature>
<dbReference type="EMBL" id="CP071504">
    <property type="protein sequence ID" value="QSX28819.1"/>
    <property type="molecule type" value="Genomic_DNA"/>
</dbReference>
<dbReference type="NCBIfam" id="NF008641">
    <property type="entry name" value="PRK11633.1"/>
    <property type="match status" value="1"/>
</dbReference>
<keyword evidence="2" id="KW-0472">Membrane</keyword>
<dbReference type="Gene3D" id="3.30.70.1070">
    <property type="entry name" value="Sporulation related repeat"/>
    <property type="match status" value="1"/>
</dbReference>
<organism evidence="4 5">
    <name type="scientific">Shewanella cyperi</name>
    <dbReference type="NCBI Taxonomy" id="2814292"/>
    <lineage>
        <taxon>Bacteria</taxon>
        <taxon>Pseudomonadati</taxon>
        <taxon>Pseudomonadota</taxon>
        <taxon>Gammaproteobacteria</taxon>
        <taxon>Alteromonadales</taxon>
        <taxon>Shewanellaceae</taxon>
        <taxon>Shewanella</taxon>
    </lineage>
</organism>
<evidence type="ECO:0000259" key="3">
    <source>
        <dbReference type="PROSITE" id="PS51724"/>
    </source>
</evidence>
<feature type="compositionally biased region" description="Basic and acidic residues" evidence="1">
    <location>
        <begin position="87"/>
        <end position="113"/>
    </location>
</feature>
<reference evidence="4 5" key="1">
    <citation type="submission" date="2021-03" db="EMBL/GenBank/DDBJ databases">
        <title>Novel species identification of genus Shewanella.</title>
        <authorList>
            <person name="Liu G."/>
            <person name="Zhang Q."/>
        </authorList>
    </citation>
    <scope>NUCLEOTIDE SEQUENCE [LARGE SCALE GENOMIC DNA]</scope>
    <source>
        <strain evidence="4 5">FJAT-53726</strain>
    </source>
</reference>
<keyword evidence="4" id="KW-0132">Cell division</keyword>
<evidence type="ECO:0000256" key="1">
    <source>
        <dbReference type="SAM" id="MobiDB-lite"/>
    </source>
</evidence>
<dbReference type="PANTHER" id="PTHR38687">
    <property type="entry name" value="CELL DIVISION PROTEIN DEDD-RELATED"/>
    <property type="match status" value="1"/>
</dbReference>
<evidence type="ECO:0000313" key="4">
    <source>
        <dbReference type="EMBL" id="QSX28819.1"/>
    </source>
</evidence>
<protein>
    <submittedName>
        <fullName evidence="4">Cell division protein DedD</fullName>
    </submittedName>
</protein>
<keyword evidence="2" id="KW-1133">Transmembrane helix</keyword>
<feature type="region of interest" description="Disordered" evidence="1">
    <location>
        <begin position="45"/>
        <end position="137"/>
    </location>
</feature>
<dbReference type="InterPro" id="IPR036680">
    <property type="entry name" value="SPOR-like_sf"/>
</dbReference>
<dbReference type="PANTHER" id="PTHR38687:SF1">
    <property type="entry name" value="CELL DIVISION PROTEIN DEDD"/>
    <property type="match status" value="1"/>
</dbReference>
<sequence length="217" mass="23357">MSSQFHNRLVGTVVLVALGVIFLPDILDGKKARVEEQFAEIPLRPEASAELLPASQFEPESLAEDDDAGASSAAEELPAETATAEPEPERKPSEPERKPSGSETKPTEAEVKQTAKAQPQTQAKPVQTQTQRSAKQAAWTVQLGAFSNAANVQALVKKLRKAGFSAYTLPAKPVDGKLTKVYIGPDVSQEKLTRLLADVEKLTQLKGKVVAYDPLES</sequence>
<dbReference type="GO" id="GO:0042834">
    <property type="term" value="F:peptidoglycan binding"/>
    <property type="evidence" value="ECO:0007669"/>
    <property type="project" value="InterPro"/>
</dbReference>
<dbReference type="GO" id="GO:0032153">
    <property type="term" value="C:cell division site"/>
    <property type="evidence" value="ECO:0007669"/>
    <property type="project" value="TreeGrafter"/>
</dbReference>
<dbReference type="KEGG" id="scyp:JYB88_11110"/>
<accession>A0A974XI60</accession>
<gene>
    <name evidence="4" type="primary">dedD</name>
    <name evidence="4" type="ORF">JYB88_11110</name>
</gene>
<keyword evidence="2" id="KW-0812">Transmembrane</keyword>
<feature type="compositionally biased region" description="Low complexity" evidence="1">
    <location>
        <begin position="114"/>
        <end position="131"/>
    </location>
</feature>
<evidence type="ECO:0000256" key="2">
    <source>
        <dbReference type="SAM" id="Phobius"/>
    </source>
</evidence>
<dbReference type="Pfam" id="PF05036">
    <property type="entry name" value="SPOR"/>
    <property type="match status" value="1"/>
</dbReference>
<dbReference type="Proteomes" id="UP000663281">
    <property type="component" value="Chromosome"/>
</dbReference>
<proteinExistence type="predicted"/>